<sequence>MGRFSRRREDAKPGYEDNAALRGFGGYEPADAPRARPKRISPRPKPLKWRRAPWFGLAFIALVAGVLNALGVGRPHPASSSPPPSTPVVTPSPRVTVPPAVAGWQSVAGRDGAYAYDVPPNWAPAPGTQHGWDEHGIRLITSAFLGRNFCSTKDLGGAGVTTEPLADPDAAARKAATDVAAGAYGGTPQVGPGTDAQVTKADGTATPARVVVAEVTPAETGECVARHALVAAMAFGGDSGTSGVVVAYADSDRGGPSVRDDLVRIVRSYRFVPAKDRSTTTPPPTTYR</sequence>
<keyword evidence="2" id="KW-0812">Transmembrane</keyword>
<feature type="domain" description="DUF8017" evidence="3">
    <location>
        <begin position="97"/>
        <end position="272"/>
    </location>
</feature>
<feature type="region of interest" description="Disordered" evidence="1">
    <location>
        <begin position="1"/>
        <end position="44"/>
    </location>
</feature>
<reference evidence="4 5" key="1">
    <citation type="submission" date="2018-05" db="EMBL/GenBank/DDBJ databases">
        <title>Evolution of GPA BGCs.</title>
        <authorList>
            <person name="Waglechner N."/>
            <person name="Wright G.D."/>
        </authorList>
    </citation>
    <scope>NUCLEOTIDE SEQUENCE [LARGE SCALE GENOMIC DNA]</scope>
    <source>
        <strain evidence="4 5">DSM 5908</strain>
    </source>
</reference>
<dbReference type="Proteomes" id="UP000286716">
    <property type="component" value="Unassembled WGS sequence"/>
</dbReference>
<evidence type="ECO:0000256" key="1">
    <source>
        <dbReference type="SAM" id="MobiDB-lite"/>
    </source>
</evidence>
<keyword evidence="2" id="KW-0472">Membrane</keyword>
<proteinExistence type="predicted"/>
<dbReference type="InterPro" id="IPR058330">
    <property type="entry name" value="DUF8017"/>
</dbReference>
<protein>
    <recommendedName>
        <fullName evidence="3">DUF8017 domain-containing protein</fullName>
    </recommendedName>
</protein>
<dbReference type="EMBL" id="QHHU01000041">
    <property type="protein sequence ID" value="RSM40218.1"/>
    <property type="molecule type" value="Genomic_DNA"/>
</dbReference>
<gene>
    <name evidence="4" type="ORF">DMA12_27795</name>
</gene>
<comment type="caution">
    <text evidence="4">The sequence shown here is derived from an EMBL/GenBank/DDBJ whole genome shotgun (WGS) entry which is preliminary data.</text>
</comment>
<evidence type="ECO:0000256" key="2">
    <source>
        <dbReference type="SAM" id="Phobius"/>
    </source>
</evidence>
<name>A0A428WAT3_AMYBA</name>
<dbReference type="OrthoDB" id="3629423at2"/>
<evidence type="ECO:0000313" key="4">
    <source>
        <dbReference type="EMBL" id="RSM40218.1"/>
    </source>
</evidence>
<accession>A0A428WAT3</accession>
<evidence type="ECO:0000313" key="5">
    <source>
        <dbReference type="Proteomes" id="UP000286716"/>
    </source>
</evidence>
<keyword evidence="2" id="KW-1133">Transmembrane helix</keyword>
<organism evidence="4 5">
    <name type="scientific">Amycolatopsis balhimycina DSM 5908</name>
    <dbReference type="NCBI Taxonomy" id="1081091"/>
    <lineage>
        <taxon>Bacteria</taxon>
        <taxon>Bacillati</taxon>
        <taxon>Actinomycetota</taxon>
        <taxon>Actinomycetes</taxon>
        <taxon>Pseudonocardiales</taxon>
        <taxon>Pseudonocardiaceae</taxon>
        <taxon>Amycolatopsis</taxon>
    </lineage>
</organism>
<evidence type="ECO:0000259" key="3">
    <source>
        <dbReference type="Pfam" id="PF26056"/>
    </source>
</evidence>
<dbReference type="RefSeq" id="WP_020644568.1">
    <property type="nucleotide sequence ID" value="NZ_QHHU01000041.1"/>
</dbReference>
<feature type="transmembrane region" description="Helical" evidence="2">
    <location>
        <begin position="52"/>
        <end position="73"/>
    </location>
</feature>
<dbReference type="Pfam" id="PF26056">
    <property type="entry name" value="DUF8017"/>
    <property type="match status" value="1"/>
</dbReference>
<keyword evidence="5" id="KW-1185">Reference proteome</keyword>
<dbReference type="AlphaFoldDB" id="A0A428WAT3"/>
<feature type="compositionally biased region" description="Basic residues" evidence="1">
    <location>
        <begin position="35"/>
        <end position="44"/>
    </location>
</feature>